<accession>A0A0R3T5H2</accession>
<protein>
    <submittedName>
        <fullName evidence="3">Ankyrin repeat protein</fullName>
    </submittedName>
</protein>
<reference evidence="1 2" key="2">
    <citation type="submission" date="2018-11" db="EMBL/GenBank/DDBJ databases">
        <authorList>
            <consortium name="Pathogen Informatics"/>
        </authorList>
    </citation>
    <scope>NUCLEOTIDE SEQUENCE [LARGE SCALE GENOMIC DNA]</scope>
</reference>
<gene>
    <name evidence="1" type="ORF">HNAJ_LOCUS2310</name>
</gene>
<dbReference type="OrthoDB" id="6245631at2759"/>
<evidence type="ECO:0000313" key="1">
    <source>
        <dbReference type="EMBL" id="VDN98169.1"/>
    </source>
</evidence>
<dbReference type="Proteomes" id="UP000278807">
    <property type="component" value="Unassembled WGS sequence"/>
</dbReference>
<reference evidence="3" key="1">
    <citation type="submission" date="2017-02" db="UniProtKB">
        <authorList>
            <consortium name="WormBaseParasite"/>
        </authorList>
    </citation>
    <scope>IDENTIFICATION</scope>
</reference>
<dbReference type="AlphaFoldDB" id="A0A0R3T5H2"/>
<evidence type="ECO:0000313" key="3">
    <source>
        <dbReference type="WBParaSite" id="HNAJ_0000231001-mRNA-1"/>
    </source>
</evidence>
<organism evidence="3">
    <name type="scientific">Rodentolepis nana</name>
    <name type="common">Dwarf tapeworm</name>
    <name type="synonym">Hymenolepis nana</name>
    <dbReference type="NCBI Taxonomy" id="102285"/>
    <lineage>
        <taxon>Eukaryota</taxon>
        <taxon>Metazoa</taxon>
        <taxon>Spiralia</taxon>
        <taxon>Lophotrochozoa</taxon>
        <taxon>Platyhelminthes</taxon>
        <taxon>Cestoda</taxon>
        <taxon>Eucestoda</taxon>
        <taxon>Cyclophyllidea</taxon>
        <taxon>Hymenolepididae</taxon>
        <taxon>Rodentolepis</taxon>
    </lineage>
</organism>
<dbReference type="WBParaSite" id="HNAJ_0000231001-mRNA-1">
    <property type="protein sequence ID" value="HNAJ_0000231001-mRNA-1"/>
    <property type="gene ID" value="HNAJ_0000231001"/>
</dbReference>
<proteinExistence type="predicted"/>
<keyword evidence="2" id="KW-1185">Reference proteome</keyword>
<evidence type="ECO:0000313" key="2">
    <source>
        <dbReference type="Proteomes" id="UP000278807"/>
    </source>
</evidence>
<name>A0A0R3T5H2_RODNA</name>
<sequence>MSADLIINRKFENLHQELDCLRGREVNPSIDIDLPTYAVDYAIISAIKRDSASYLSDYLRKHSSIICRFFYQETGVPQKPARKIITICPLLYYALRNNALECIRTLMQRGASAFQPSYVIEWTVTRDGDSKIEIVEKKTIAWLAELFLGNEIVYSAKVLAHFKKSNVDFVKPLETRVQKLNLKNPSPTKKIQYNDVWHCIEKTVEKICPLEDLPYRKGIIKKLRSSFAMDTLDDIIKKRDIVEKKKVTKEQHEKAQEV</sequence>
<dbReference type="EMBL" id="UZAE01001100">
    <property type="protein sequence ID" value="VDN98169.1"/>
    <property type="molecule type" value="Genomic_DNA"/>
</dbReference>